<dbReference type="InterPro" id="IPR001789">
    <property type="entry name" value="Sig_transdc_resp-reg_receiver"/>
</dbReference>
<dbReference type="GO" id="GO:0006355">
    <property type="term" value="P:regulation of DNA-templated transcription"/>
    <property type="evidence" value="ECO:0007669"/>
    <property type="project" value="InterPro"/>
</dbReference>
<evidence type="ECO:0000259" key="4">
    <source>
        <dbReference type="PROSITE" id="PS50110"/>
    </source>
</evidence>
<dbReference type="Gene3D" id="3.40.50.2300">
    <property type="match status" value="1"/>
</dbReference>
<dbReference type="InterPro" id="IPR011006">
    <property type="entry name" value="CheY-like_superfamily"/>
</dbReference>
<gene>
    <name evidence="5" type="ORF">SAMN06296036_111130</name>
</gene>
<name>A0A1Y6C244_9BACT</name>
<dbReference type="EMBL" id="FWZT01000011">
    <property type="protein sequence ID" value="SMF38093.1"/>
    <property type="molecule type" value="Genomic_DNA"/>
</dbReference>
<dbReference type="InterPro" id="IPR000792">
    <property type="entry name" value="Tscrpt_reg_LuxR_C"/>
</dbReference>
<dbReference type="Pfam" id="PF00196">
    <property type="entry name" value="GerE"/>
    <property type="match status" value="1"/>
</dbReference>
<dbReference type="SMART" id="SM00421">
    <property type="entry name" value="HTH_LUXR"/>
    <property type="match status" value="1"/>
</dbReference>
<proteinExistence type="predicted"/>
<dbReference type="InterPro" id="IPR039420">
    <property type="entry name" value="WalR-like"/>
</dbReference>
<dbReference type="PROSITE" id="PS50043">
    <property type="entry name" value="HTH_LUXR_2"/>
    <property type="match status" value="1"/>
</dbReference>
<keyword evidence="2" id="KW-0597">Phosphoprotein</keyword>
<dbReference type="SUPFAM" id="SSF46894">
    <property type="entry name" value="C-terminal effector domain of the bipartite response regulators"/>
    <property type="match status" value="1"/>
</dbReference>
<dbReference type="PRINTS" id="PR00038">
    <property type="entry name" value="HTHLUXR"/>
</dbReference>
<organism evidence="5 6">
    <name type="scientific">Pseudobacteriovorax antillogorgiicola</name>
    <dbReference type="NCBI Taxonomy" id="1513793"/>
    <lineage>
        <taxon>Bacteria</taxon>
        <taxon>Pseudomonadati</taxon>
        <taxon>Bdellovibrionota</taxon>
        <taxon>Oligoflexia</taxon>
        <taxon>Oligoflexales</taxon>
        <taxon>Pseudobacteriovoracaceae</taxon>
        <taxon>Pseudobacteriovorax</taxon>
    </lineage>
</organism>
<dbReference type="GO" id="GO:0000160">
    <property type="term" value="P:phosphorelay signal transduction system"/>
    <property type="evidence" value="ECO:0007669"/>
    <property type="project" value="InterPro"/>
</dbReference>
<reference evidence="6" key="1">
    <citation type="submission" date="2017-04" db="EMBL/GenBank/DDBJ databases">
        <authorList>
            <person name="Varghese N."/>
            <person name="Submissions S."/>
        </authorList>
    </citation>
    <scope>NUCLEOTIDE SEQUENCE [LARGE SCALE GENOMIC DNA]</scope>
    <source>
        <strain evidence="6">RKEM611</strain>
    </source>
</reference>
<dbReference type="CDD" id="cd06170">
    <property type="entry name" value="LuxR_C_like"/>
    <property type="match status" value="1"/>
</dbReference>
<dbReference type="SUPFAM" id="SSF52172">
    <property type="entry name" value="CheY-like"/>
    <property type="match status" value="1"/>
</dbReference>
<evidence type="ECO:0000313" key="6">
    <source>
        <dbReference type="Proteomes" id="UP000192907"/>
    </source>
</evidence>
<evidence type="ECO:0000259" key="3">
    <source>
        <dbReference type="PROSITE" id="PS50043"/>
    </source>
</evidence>
<dbReference type="AlphaFoldDB" id="A0A1Y6C244"/>
<evidence type="ECO:0000313" key="5">
    <source>
        <dbReference type="EMBL" id="SMF38093.1"/>
    </source>
</evidence>
<feature type="domain" description="Response regulatory" evidence="4">
    <location>
        <begin position="76"/>
        <end position="191"/>
    </location>
</feature>
<dbReference type="Proteomes" id="UP000192907">
    <property type="component" value="Unassembled WGS sequence"/>
</dbReference>
<accession>A0A1Y6C244</accession>
<dbReference type="SMART" id="SM00448">
    <property type="entry name" value="REC"/>
    <property type="match status" value="1"/>
</dbReference>
<evidence type="ECO:0000256" key="1">
    <source>
        <dbReference type="ARBA" id="ARBA00023125"/>
    </source>
</evidence>
<feature type="domain" description="HTH luxR-type" evidence="3">
    <location>
        <begin position="215"/>
        <end position="280"/>
    </location>
</feature>
<dbReference type="STRING" id="1513793.SAMN06296036_111130"/>
<dbReference type="GO" id="GO:0003677">
    <property type="term" value="F:DNA binding"/>
    <property type="evidence" value="ECO:0007669"/>
    <property type="project" value="UniProtKB-KW"/>
</dbReference>
<dbReference type="InterPro" id="IPR016032">
    <property type="entry name" value="Sig_transdc_resp-reg_C-effctor"/>
</dbReference>
<protein>
    <submittedName>
        <fullName evidence="5">Two component transcriptional regulator, LuxR family</fullName>
    </submittedName>
</protein>
<dbReference type="PROSITE" id="PS50110">
    <property type="entry name" value="RESPONSE_REGULATORY"/>
    <property type="match status" value="1"/>
</dbReference>
<sequence length="284" mass="32001">MGLLCSAITARFDRTAKLRILTQYCFDRILVKKSIVVIRYAFLSRAWLRAVDFLGGIWTRDYCLTITCEWRVMTTSILILNDLPVIREGLTAILDRAEDVNVVSSGPSSFNVRELVQRLQPDILMLDLQILGSIFQIANDAKESKPGLKIILTSSLPLPEHRRQAERVGAKGLVSSFDDVQTLVDSIKEVQGGNVFFPANQDSRTMVTKQREGVNNRMEHPLSPREVDVLCCVAQAMTAKEIARDLHISVKTVDRHKANIMNKLSMRSQIELARYAIRNGFVEA</sequence>
<feature type="modified residue" description="4-aspartylphosphate" evidence="2">
    <location>
        <position position="127"/>
    </location>
</feature>
<evidence type="ECO:0000256" key="2">
    <source>
        <dbReference type="PROSITE-ProRule" id="PRU00169"/>
    </source>
</evidence>
<keyword evidence="6" id="KW-1185">Reference proteome</keyword>
<keyword evidence="1" id="KW-0238">DNA-binding</keyword>
<dbReference type="PANTHER" id="PTHR43214">
    <property type="entry name" value="TWO-COMPONENT RESPONSE REGULATOR"/>
    <property type="match status" value="1"/>
</dbReference>